<dbReference type="Pfam" id="PF01229">
    <property type="entry name" value="Glyco_hydro_39"/>
    <property type="match status" value="1"/>
</dbReference>
<evidence type="ECO:0000256" key="3">
    <source>
        <dbReference type="ARBA" id="ARBA00023015"/>
    </source>
</evidence>
<dbReference type="InterPro" id="IPR018060">
    <property type="entry name" value="HTH_AraC"/>
</dbReference>
<dbReference type="PANTHER" id="PTHR43280:SF2">
    <property type="entry name" value="HTH-TYPE TRANSCRIPTIONAL REGULATOR EXSA"/>
    <property type="match status" value="1"/>
</dbReference>
<evidence type="ECO:0000313" key="9">
    <source>
        <dbReference type="Proteomes" id="UP000013785"/>
    </source>
</evidence>
<dbReference type="InterPro" id="IPR009057">
    <property type="entry name" value="Homeodomain-like_sf"/>
</dbReference>
<dbReference type="PANTHER" id="PTHR43280">
    <property type="entry name" value="ARAC-FAMILY TRANSCRIPTIONAL REGULATOR"/>
    <property type="match status" value="1"/>
</dbReference>
<evidence type="ECO:0000256" key="1">
    <source>
        <dbReference type="ARBA" id="ARBA00008875"/>
    </source>
</evidence>
<keyword evidence="3" id="KW-0805">Transcription regulation</keyword>
<dbReference type="Pfam" id="PF12833">
    <property type="entry name" value="HTH_18"/>
    <property type="match status" value="1"/>
</dbReference>
<name>R3U496_9ENTE</name>
<proteinExistence type="inferred from homology"/>
<dbReference type="STRING" id="154621.RV11_GL003249"/>
<dbReference type="RefSeq" id="WP_010766980.1">
    <property type="nucleotide sequence ID" value="NZ_ASWE01000004.1"/>
</dbReference>
<dbReference type="InterPro" id="IPR049166">
    <property type="entry name" value="GH39_cat"/>
</dbReference>
<evidence type="ECO:0000256" key="4">
    <source>
        <dbReference type="ARBA" id="ARBA00023125"/>
    </source>
</evidence>
<dbReference type="Gene3D" id="3.20.20.80">
    <property type="entry name" value="Glycosidases"/>
    <property type="match status" value="1"/>
</dbReference>
<keyword evidence="2" id="KW-0378">Hydrolase</keyword>
<comment type="caution">
    <text evidence="8">The sequence shown here is derived from an EMBL/GenBank/DDBJ whole genome shotgun (WGS) entry which is preliminary data.</text>
</comment>
<dbReference type="eggNOG" id="COG4977">
    <property type="taxonomic scope" value="Bacteria"/>
</dbReference>
<evidence type="ECO:0000259" key="7">
    <source>
        <dbReference type="PROSITE" id="PS01124"/>
    </source>
</evidence>
<dbReference type="OrthoDB" id="506156at2"/>
<evidence type="ECO:0000256" key="6">
    <source>
        <dbReference type="ARBA" id="ARBA00023295"/>
    </source>
</evidence>
<dbReference type="SMART" id="SM00342">
    <property type="entry name" value="HTH_ARAC"/>
    <property type="match status" value="1"/>
</dbReference>
<dbReference type="SUPFAM" id="SSF51011">
    <property type="entry name" value="Glycosyl hydrolase domain"/>
    <property type="match status" value="1"/>
</dbReference>
<evidence type="ECO:0000256" key="2">
    <source>
        <dbReference type="ARBA" id="ARBA00022801"/>
    </source>
</evidence>
<sequence length="779" mass="91484">MGTQLPFTLSLVKATYIPKQTNDSLNVFFVLNGSIELEVSNHVQTLFADDLYVVNPMESYQISSKEKNLYLYLRISKKQLEQQFLGPCLPLYDSLLLTNAEKQEEVGKLRKLLTHLMAAYFKKENRLEIEVYQYLFSFLTQMTKKFKKESPILLTMNTNEIDPRISQILETIQSEYEQALTLDDFAEKHGISYHYLSRLFKEHVGMTYTEYLNQTRLLHAAEELLLTDLPIIKVALNNGFSSGKNFHQLFKKHYQVTPSSYRKEHSLISDYSLGTSRMADFEEVSRPLALQELSKYLVEKELEDENVAVDESLCLDVKTMSYKERVTGKKIIKIGPAFEGLDSAVQAELRIVQEELRFDYILFEGFCPETNFEKEMHMISEYLLNNRLFDFFVRIHLTPMIQLCLDEQLETNDQVKNWCDRQLQLIRHFINRYGYSEVGKWYFQWKLPRNIEQKKVVNHYGYTYFFKQAKILLPEIHVGILAMQTLSEEEFEEYQLFLSEQEQVRALPDFINFHADPYKSSEIRAEHAIHFKEYQQAILCRITTTVEQIQQQPLHSTWQPEVFLTDWNTLVGEGNTLAGTFFRSALILESIIELSEKVSGIAYWLNIKVKERKTLRREDSSLSVFLYGELRRPLFFSLKFLSHLKKRQLAQGEGYLLTNEQGSYQLLVYNSSYLDPDYSVDTVQVKYQTKKLKIALDHLPKGDYLVRHYVLDKDHGGIYNDWIRVGGEQEIDSELQSYLEKKIVPKFELTKEKISKDTYHFETTLTLNACQLYLFQPIY</sequence>
<dbReference type="InterPro" id="IPR018062">
    <property type="entry name" value="HTH_AraC-typ_CS"/>
</dbReference>
<dbReference type="AlphaFoldDB" id="R3U496"/>
<dbReference type="HOGENOM" id="CLU_017624_1_0_9"/>
<dbReference type="GO" id="GO:0016798">
    <property type="term" value="F:hydrolase activity, acting on glycosyl bonds"/>
    <property type="evidence" value="ECO:0007669"/>
    <property type="project" value="UniProtKB-KW"/>
</dbReference>
<keyword evidence="5" id="KW-0804">Transcription</keyword>
<keyword evidence="6" id="KW-0326">Glycosidase</keyword>
<accession>R3U496</accession>
<evidence type="ECO:0000313" key="8">
    <source>
        <dbReference type="EMBL" id="EOL48754.1"/>
    </source>
</evidence>
<dbReference type="PATRIC" id="fig|1158610.3.peg.279"/>
<reference evidence="8 9" key="1">
    <citation type="submission" date="2013-02" db="EMBL/GenBank/DDBJ databases">
        <title>The Genome Sequence of Enterococcus phoeniculicola BAA-412.</title>
        <authorList>
            <consortium name="The Broad Institute Genome Sequencing Platform"/>
            <consortium name="The Broad Institute Genome Sequencing Center for Infectious Disease"/>
            <person name="Earl A.M."/>
            <person name="Gilmore M.S."/>
            <person name="Lebreton F."/>
            <person name="Walker B."/>
            <person name="Young S.K."/>
            <person name="Zeng Q."/>
            <person name="Gargeya S."/>
            <person name="Fitzgerald M."/>
            <person name="Haas B."/>
            <person name="Abouelleil A."/>
            <person name="Alvarado L."/>
            <person name="Arachchi H.M."/>
            <person name="Berlin A.M."/>
            <person name="Chapman S.B."/>
            <person name="Dewar J."/>
            <person name="Goldberg J."/>
            <person name="Griggs A."/>
            <person name="Gujja S."/>
            <person name="Hansen M."/>
            <person name="Howarth C."/>
            <person name="Imamovic A."/>
            <person name="Larimer J."/>
            <person name="McCowan C."/>
            <person name="Murphy C."/>
            <person name="Neiman D."/>
            <person name="Pearson M."/>
            <person name="Priest M."/>
            <person name="Roberts A."/>
            <person name="Saif S."/>
            <person name="Shea T."/>
            <person name="Sisk P."/>
            <person name="Sykes S."/>
            <person name="Wortman J."/>
            <person name="Nusbaum C."/>
            <person name="Birren B."/>
        </authorList>
    </citation>
    <scope>NUCLEOTIDE SEQUENCE [LARGE SCALE GENOMIC DNA]</scope>
    <source>
        <strain evidence="8 9">ATCC BAA-412</strain>
    </source>
</reference>
<feature type="domain" description="HTH araC/xylS-type" evidence="7">
    <location>
        <begin position="166"/>
        <end position="264"/>
    </location>
</feature>
<dbReference type="SUPFAM" id="SSF46689">
    <property type="entry name" value="Homeodomain-like"/>
    <property type="match status" value="2"/>
</dbReference>
<dbReference type="PROSITE" id="PS00041">
    <property type="entry name" value="HTH_ARAC_FAMILY_1"/>
    <property type="match status" value="1"/>
</dbReference>
<dbReference type="eggNOG" id="COG3664">
    <property type="taxonomic scope" value="Bacteria"/>
</dbReference>
<dbReference type="EMBL" id="AJAT01000007">
    <property type="protein sequence ID" value="EOL48754.1"/>
    <property type="molecule type" value="Genomic_DNA"/>
</dbReference>
<dbReference type="SUPFAM" id="SSF51445">
    <property type="entry name" value="(Trans)glycosidases"/>
    <property type="match status" value="1"/>
</dbReference>
<evidence type="ECO:0000256" key="5">
    <source>
        <dbReference type="ARBA" id="ARBA00023163"/>
    </source>
</evidence>
<dbReference type="Gene3D" id="2.60.40.1500">
    <property type="entry name" value="Glycosyl hydrolase domain, family 39"/>
    <property type="match status" value="1"/>
</dbReference>
<dbReference type="GO" id="GO:0003700">
    <property type="term" value="F:DNA-binding transcription factor activity"/>
    <property type="evidence" value="ECO:0007669"/>
    <property type="project" value="InterPro"/>
</dbReference>
<dbReference type="Gene3D" id="1.10.10.60">
    <property type="entry name" value="Homeodomain-like"/>
    <property type="match status" value="2"/>
</dbReference>
<organism evidence="8 9">
    <name type="scientific">Enterococcus phoeniculicola ATCC BAA-412</name>
    <dbReference type="NCBI Taxonomy" id="1158610"/>
    <lineage>
        <taxon>Bacteria</taxon>
        <taxon>Bacillati</taxon>
        <taxon>Bacillota</taxon>
        <taxon>Bacilli</taxon>
        <taxon>Lactobacillales</taxon>
        <taxon>Enterococcaceae</taxon>
        <taxon>Enterococcus</taxon>
    </lineage>
</organism>
<keyword evidence="4" id="KW-0238">DNA-binding</keyword>
<gene>
    <name evidence="8" type="ORF">UC3_00305</name>
</gene>
<dbReference type="GO" id="GO:0043565">
    <property type="term" value="F:sequence-specific DNA binding"/>
    <property type="evidence" value="ECO:0007669"/>
    <property type="project" value="InterPro"/>
</dbReference>
<dbReference type="PROSITE" id="PS01124">
    <property type="entry name" value="HTH_ARAC_FAMILY_2"/>
    <property type="match status" value="1"/>
</dbReference>
<keyword evidence="9" id="KW-1185">Reference proteome</keyword>
<protein>
    <recommendedName>
        <fullName evidence="7">HTH araC/xylS-type domain-containing protein</fullName>
    </recommendedName>
</protein>
<comment type="similarity">
    <text evidence="1">Belongs to the glycosyl hydrolase 39 family.</text>
</comment>
<dbReference type="Proteomes" id="UP000013785">
    <property type="component" value="Unassembled WGS sequence"/>
</dbReference>
<dbReference type="InterPro" id="IPR017853">
    <property type="entry name" value="GH"/>
</dbReference>